<keyword evidence="2" id="KW-0238">DNA-binding</keyword>
<keyword evidence="6" id="KW-1185">Reference proteome</keyword>
<proteinExistence type="predicted"/>
<organism evidence="5 6">
    <name type="scientific">Pelagovum pacificum</name>
    <dbReference type="NCBI Taxonomy" id="2588711"/>
    <lineage>
        <taxon>Bacteria</taxon>
        <taxon>Pseudomonadati</taxon>
        <taxon>Pseudomonadota</taxon>
        <taxon>Alphaproteobacteria</taxon>
        <taxon>Rhodobacterales</taxon>
        <taxon>Paracoccaceae</taxon>
        <taxon>Pelagovum</taxon>
    </lineage>
</organism>
<evidence type="ECO:0000256" key="1">
    <source>
        <dbReference type="ARBA" id="ARBA00023015"/>
    </source>
</evidence>
<keyword evidence="3" id="KW-0804">Transcription</keyword>
<protein>
    <submittedName>
        <fullName evidence="5">Helix-turn-helix transcriptional regulator</fullName>
    </submittedName>
</protein>
<dbReference type="SUPFAM" id="SSF46785">
    <property type="entry name" value="Winged helix' DNA-binding domain"/>
    <property type="match status" value="1"/>
</dbReference>
<dbReference type="Pfam" id="PF01638">
    <property type="entry name" value="HxlR"/>
    <property type="match status" value="1"/>
</dbReference>
<comment type="caution">
    <text evidence="5">The sequence shown here is derived from an EMBL/GenBank/DDBJ whole genome shotgun (WGS) entry which is preliminary data.</text>
</comment>
<evidence type="ECO:0000256" key="3">
    <source>
        <dbReference type="ARBA" id="ARBA00023163"/>
    </source>
</evidence>
<reference evidence="5 6" key="1">
    <citation type="submission" date="2019-06" db="EMBL/GenBank/DDBJ databases">
        <title>Genome of new Rhodobacteraceae sp. SM1903.</title>
        <authorList>
            <person name="Ren X."/>
        </authorList>
    </citation>
    <scope>NUCLEOTIDE SEQUENCE [LARGE SCALE GENOMIC DNA]</scope>
    <source>
        <strain evidence="5 6">SM1903</strain>
    </source>
</reference>
<dbReference type="OrthoDB" id="9800350at2"/>
<gene>
    <name evidence="5" type="ORF">FHY64_19325</name>
</gene>
<dbReference type="AlphaFoldDB" id="A0A5C5G9R3"/>
<feature type="domain" description="HTH hxlR-type" evidence="4">
    <location>
        <begin position="18"/>
        <end position="117"/>
    </location>
</feature>
<accession>A0A5C5G9R3</accession>
<dbReference type="InterPro" id="IPR002577">
    <property type="entry name" value="HTH_HxlR"/>
</dbReference>
<evidence type="ECO:0000313" key="5">
    <source>
        <dbReference type="EMBL" id="TNY30730.1"/>
    </source>
</evidence>
<sequence length="128" mass="14397">MDDNKEFRDIRAVEHSNCAVISDLLARTADKWTILVIRELGDGPIRFNELRRRVAPISQKMLSSTLKGLERDGFITRTVTPSVPPAVTYALTELGCGFLRPVQAMANWTMENADTITAAREAYDERQT</sequence>
<evidence type="ECO:0000256" key="2">
    <source>
        <dbReference type="ARBA" id="ARBA00023125"/>
    </source>
</evidence>
<dbReference type="GO" id="GO:0003677">
    <property type="term" value="F:DNA binding"/>
    <property type="evidence" value="ECO:0007669"/>
    <property type="project" value="UniProtKB-KW"/>
</dbReference>
<dbReference type="PROSITE" id="PS51118">
    <property type="entry name" value="HTH_HXLR"/>
    <property type="match status" value="1"/>
</dbReference>
<dbReference type="Proteomes" id="UP000314011">
    <property type="component" value="Unassembled WGS sequence"/>
</dbReference>
<dbReference type="Gene3D" id="1.10.10.10">
    <property type="entry name" value="Winged helix-like DNA-binding domain superfamily/Winged helix DNA-binding domain"/>
    <property type="match status" value="1"/>
</dbReference>
<dbReference type="InterPro" id="IPR036390">
    <property type="entry name" value="WH_DNA-bd_sf"/>
</dbReference>
<name>A0A5C5G9R3_9RHOB</name>
<dbReference type="PANTHER" id="PTHR33204:SF39">
    <property type="entry name" value="TRANSCRIPTIONAL REGULATORY PROTEIN"/>
    <property type="match status" value="1"/>
</dbReference>
<dbReference type="PANTHER" id="PTHR33204">
    <property type="entry name" value="TRANSCRIPTIONAL REGULATOR, MARR FAMILY"/>
    <property type="match status" value="1"/>
</dbReference>
<evidence type="ECO:0000313" key="6">
    <source>
        <dbReference type="Proteomes" id="UP000314011"/>
    </source>
</evidence>
<dbReference type="InterPro" id="IPR036388">
    <property type="entry name" value="WH-like_DNA-bd_sf"/>
</dbReference>
<evidence type="ECO:0000259" key="4">
    <source>
        <dbReference type="PROSITE" id="PS51118"/>
    </source>
</evidence>
<dbReference type="EMBL" id="VFFF01000004">
    <property type="protein sequence ID" value="TNY30730.1"/>
    <property type="molecule type" value="Genomic_DNA"/>
</dbReference>
<dbReference type="RefSeq" id="WP_140197526.1">
    <property type="nucleotide sequence ID" value="NZ_CP065915.1"/>
</dbReference>
<keyword evidence="1" id="KW-0805">Transcription regulation</keyword>